<proteinExistence type="predicted"/>
<dbReference type="EnsemblBacteria" id="CAD73908">
    <property type="protein sequence ID" value="CAD73908"/>
    <property type="gene ID" value="RB4645"/>
</dbReference>
<evidence type="ECO:0000313" key="2">
    <source>
        <dbReference type="Proteomes" id="UP000001025"/>
    </source>
</evidence>
<evidence type="ECO:0000313" key="1">
    <source>
        <dbReference type="EMBL" id="CAD73908.1"/>
    </source>
</evidence>
<organism evidence="1 2">
    <name type="scientific">Rhodopirellula baltica (strain DSM 10527 / NCIMB 13988 / SH1)</name>
    <dbReference type="NCBI Taxonomy" id="243090"/>
    <lineage>
        <taxon>Bacteria</taxon>
        <taxon>Pseudomonadati</taxon>
        <taxon>Planctomycetota</taxon>
        <taxon>Planctomycetia</taxon>
        <taxon>Pirellulales</taxon>
        <taxon>Pirellulaceae</taxon>
        <taxon>Rhodopirellula</taxon>
    </lineage>
</organism>
<dbReference type="EMBL" id="BX294140">
    <property type="protein sequence ID" value="CAD73908.1"/>
    <property type="molecule type" value="Genomic_DNA"/>
</dbReference>
<keyword evidence="2" id="KW-1185">Reference proteome</keyword>
<dbReference type="AlphaFoldDB" id="Q7US89"/>
<reference evidence="1 2" key="1">
    <citation type="journal article" date="2003" name="Proc. Natl. Acad. Sci. U.S.A.">
        <title>Complete genome sequence of the marine planctomycete Pirellula sp. strain 1.</title>
        <authorList>
            <person name="Gloeckner F.O."/>
            <person name="Kube M."/>
            <person name="Bauer M."/>
            <person name="Teeling H."/>
            <person name="Lombardot T."/>
            <person name="Ludwig W."/>
            <person name="Gade D."/>
            <person name="Beck A."/>
            <person name="Borzym K."/>
            <person name="Heitmann K."/>
            <person name="Rabus R."/>
            <person name="Schlesner H."/>
            <person name="Amann R."/>
            <person name="Reinhardt R."/>
        </authorList>
    </citation>
    <scope>NUCLEOTIDE SEQUENCE [LARGE SCALE GENOMIC DNA]</scope>
    <source>
        <strain evidence="2">DSM 10527 / NCIMB 13988 / SH1</strain>
    </source>
</reference>
<dbReference type="HOGENOM" id="CLU_2773143_0_0_0"/>
<dbReference type="STRING" id="243090.RB4645"/>
<accession>Q7US89</accession>
<name>Q7US89_RHOBA</name>
<protein>
    <submittedName>
        <fullName evidence="1">Uncharacterized protein</fullName>
    </submittedName>
</protein>
<dbReference type="Proteomes" id="UP000001025">
    <property type="component" value="Chromosome"/>
</dbReference>
<gene>
    <name evidence="1" type="ordered locus">RB4645</name>
</gene>
<dbReference type="InParanoid" id="Q7US89"/>
<sequence>MLRRVFSTPAHSLSWRKSVGWYSQHEQPRNRQRPSVGKTDPHVADMRLFVFSCLLGRSIACSVWCAQAD</sequence>
<dbReference type="KEGG" id="rba:RB4645"/>